<feature type="transmembrane region" description="Helical" evidence="5">
    <location>
        <begin position="116"/>
        <end position="134"/>
    </location>
</feature>
<evidence type="ECO:0000313" key="6">
    <source>
        <dbReference type="EMBL" id="GIE04984.1"/>
    </source>
</evidence>
<gene>
    <name evidence="6" type="ORF">Adu01nite_63340</name>
</gene>
<dbReference type="Gene3D" id="1.20.120.1630">
    <property type="match status" value="1"/>
</dbReference>
<reference evidence="6 7" key="1">
    <citation type="submission" date="2021-01" db="EMBL/GenBank/DDBJ databases">
        <title>Whole genome shotgun sequence of Actinoplanes durhamensis NBRC 14914.</title>
        <authorList>
            <person name="Komaki H."/>
            <person name="Tamura T."/>
        </authorList>
    </citation>
    <scope>NUCLEOTIDE SEQUENCE [LARGE SCALE GENOMIC DNA]</scope>
    <source>
        <strain evidence="6 7">NBRC 14914</strain>
    </source>
</reference>
<dbReference type="Proteomes" id="UP000637628">
    <property type="component" value="Unassembled WGS sequence"/>
</dbReference>
<dbReference type="Pfam" id="PF04191">
    <property type="entry name" value="PEMT"/>
    <property type="match status" value="1"/>
</dbReference>
<proteinExistence type="predicted"/>
<sequence length="168" mass="18248">MDRRGAASGSALFFALAPGTVAGLVPWLLTGWQVGAGFAHWWPLRVLGIAVLIAGALFLVQAFARFVREGLGTPAPVAPPVHLVVGGIYRYVRNPMYVAVIATILGQSLLLWRPVLLGYAVIVAAAMVAFVIGYEQPALTSRFGAEYLAYRRAVPGWWPRLTPWHPDR</sequence>
<comment type="caution">
    <text evidence="6">The sequence shown here is derived from an EMBL/GenBank/DDBJ whole genome shotgun (WGS) entry which is preliminary data.</text>
</comment>
<keyword evidence="7" id="KW-1185">Reference proteome</keyword>
<accession>A0ABQ3Z5A9</accession>
<dbReference type="EMBL" id="BOML01000051">
    <property type="protein sequence ID" value="GIE04984.1"/>
    <property type="molecule type" value="Genomic_DNA"/>
</dbReference>
<keyword evidence="2 5" id="KW-0812">Transmembrane</keyword>
<organism evidence="6 7">
    <name type="scientific">Paractinoplanes durhamensis</name>
    <dbReference type="NCBI Taxonomy" id="113563"/>
    <lineage>
        <taxon>Bacteria</taxon>
        <taxon>Bacillati</taxon>
        <taxon>Actinomycetota</taxon>
        <taxon>Actinomycetes</taxon>
        <taxon>Micromonosporales</taxon>
        <taxon>Micromonosporaceae</taxon>
        <taxon>Paractinoplanes</taxon>
    </lineage>
</organism>
<name>A0ABQ3Z5A9_9ACTN</name>
<evidence type="ECO:0000256" key="3">
    <source>
        <dbReference type="ARBA" id="ARBA00022989"/>
    </source>
</evidence>
<keyword evidence="3 5" id="KW-1133">Transmembrane helix</keyword>
<comment type="subcellular location">
    <subcellularLocation>
        <location evidence="1">Endomembrane system</location>
        <topology evidence="1">Multi-pass membrane protein</topology>
    </subcellularLocation>
</comment>
<feature type="transmembrane region" description="Helical" evidence="5">
    <location>
        <begin position="46"/>
        <end position="67"/>
    </location>
</feature>
<evidence type="ECO:0000256" key="5">
    <source>
        <dbReference type="SAM" id="Phobius"/>
    </source>
</evidence>
<evidence type="ECO:0000256" key="2">
    <source>
        <dbReference type="ARBA" id="ARBA00022692"/>
    </source>
</evidence>
<evidence type="ECO:0000256" key="4">
    <source>
        <dbReference type="ARBA" id="ARBA00023136"/>
    </source>
</evidence>
<dbReference type="RefSeq" id="WP_203732233.1">
    <property type="nucleotide sequence ID" value="NZ_BAAATX010000012.1"/>
</dbReference>
<dbReference type="InterPro" id="IPR007318">
    <property type="entry name" value="Phopholipid_MeTrfase"/>
</dbReference>
<evidence type="ECO:0008006" key="8">
    <source>
        <dbReference type="Google" id="ProtNLM"/>
    </source>
</evidence>
<evidence type="ECO:0000256" key="1">
    <source>
        <dbReference type="ARBA" id="ARBA00004127"/>
    </source>
</evidence>
<evidence type="ECO:0000313" key="7">
    <source>
        <dbReference type="Proteomes" id="UP000637628"/>
    </source>
</evidence>
<protein>
    <recommendedName>
        <fullName evidence="8">Isoprenylcysteine carboxyl methyltransferase</fullName>
    </recommendedName>
</protein>
<keyword evidence="4 5" id="KW-0472">Membrane</keyword>